<evidence type="ECO:0000313" key="2">
    <source>
        <dbReference type="EMBL" id="KAK1387014.1"/>
    </source>
</evidence>
<feature type="compositionally biased region" description="Basic and acidic residues" evidence="1">
    <location>
        <begin position="8"/>
        <end position="57"/>
    </location>
</feature>
<reference evidence="2" key="1">
    <citation type="submission" date="2023-02" db="EMBL/GenBank/DDBJ databases">
        <title>Genome of toxic invasive species Heracleum sosnowskyi carries increased number of genes despite the absence of recent whole-genome duplications.</title>
        <authorList>
            <person name="Schelkunov M."/>
            <person name="Shtratnikova V."/>
            <person name="Makarenko M."/>
            <person name="Klepikova A."/>
            <person name="Omelchenko D."/>
            <person name="Novikova G."/>
            <person name="Obukhova E."/>
            <person name="Bogdanov V."/>
            <person name="Penin A."/>
            <person name="Logacheva M."/>
        </authorList>
    </citation>
    <scope>NUCLEOTIDE SEQUENCE</scope>
    <source>
        <strain evidence="2">Hsosn_3</strain>
        <tissue evidence="2">Leaf</tissue>
    </source>
</reference>
<proteinExistence type="predicted"/>
<reference evidence="2" key="2">
    <citation type="submission" date="2023-05" db="EMBL/GenBank/DDBJ databases">
        <authorList>
            <person name="Schelkunov M.I."/>
        </authorList>
    </citation>
    <scope>NUCLEOTIDE SEQUENCE</scope>
    <source>
        <strain evidence="2">Hsosn_3</strain>
        <tissue evidence="2">Leaf</tissue>
    </source>
</reference>
<evidence type="ECO:0000256" key="1">
    <source>
        <dbReference type="SAM" id="MobiDB-lite"/>
    </source>
</evidence>
<comment type="caution">
    <text evidence="2">The sequence shown here is derived from an EMBL/GenBank/DDBJ whole genome shotgun (WGS) entry which is preliminary data.</text>
</comment>
<dbReference type="Proteomes" id="UP001237642">
    <property type="component" value="Unassembled WGS sequence"/>
</dbReference>
<name>A0AAD8IL58_9APIA</name>
<evidence type="ECO:0000313" key="3">
    <source>
        <dbReference type="Proteomes" id="UP001237642"/>
    </source>
</evidence>
<dbReference type="EMBL" id="JAUIZM010000004">
    <property type="protein sequence ID" value="KAK1387014.1"/>
    <property type="molecule type" value="Genomic_DNA"/>
</dbReference>
<feature type="region of interest" description="Disordered" evidence="1">
    <location>
        <begin position="1"/>
        <end position="64"/>
    </location>
</feature>
<keyword evidence="3" id="KW-1185">Reference proteome</keyword>
<gene>
    <name evidence="2" type="ORF">POM88_015192</name>
</gene>
<protein>
    <submittedName>
        <fullName evidence="2">Uncharacterized protein</fullName>
    </submittedName>
</protein>
<sequence length="113" mass="12094">MLMPVGDVGDRDDHDHQNVDVADGHDHHNDVAVDGDDHDHRNVDAAEGDDHDHRNVDAADESPPSIKATRHVVLSCGGGEGNIGIPNALLIFQFDVNSYSLSDDPVCISIPSP</sequence>
<organism evidence="2 3">
    <name type="scientific">Heracleum sosnowskyi</name>
    <dbReference type="NCBI Taxonomy" id="360622"/>
    <lineage>
        <taxon>Eukaryota</taxon>
        <taxon>Viridiplantae</taxon>
        <taxon>Streptophyta</taxon>
        <taxon>Embryophyta</taxon>
        <taxon>Tracheophyta</taxon>
        <taxon>Spermatophyta</taxon>
        <taxon>Magnoliopsida</taxon>
        <taxon>eudicotyledons</taxon>
        <taxon>Gunneridae</taxon>
        <taxon>Pentapetalae</taxon>
        <taxon>asterids</taxon>
        <taxon>campanulids</taxon>
        <taxon>Apiales</taxon>
        <taxon>Apiaceae</taxon>
        <taxon>Apioideae</taxon>
        <taxon>apioid superclade</taxon>
        <taxon>Tordylieae</taxon>
        <taxon>Tordyliinae</taxon>
        <taxon>Heracleum</taxon>
    </lineage>
</organism>
<accession>A0AAD8IL58</accession>
<dbReference type="AlphaFoldDB" id="A0AAD8IL58"/>